<dbReference type="Gene3D" id="1.10.10.10">
    <property type="entry name" value="Winged helix-like DNA-binding domain superfamily/Winged helix DNA-binding domain"/>
    <property type="match status" value="1"/>
</dbReference>
<dbReference type="NCBIfam" id="NF033545">
    <property type="entry name" value="transpos_IS630"/>
    <property type="match status" value="1"/>
</dbReference>
<evidence type="ECO:0008006" key="6">
    <source>
        <dbReference type="Google" id="ProtNLM"/>
    </source>
</evidence>
<sequence length="347" mass="39922">MGRKSEISLEKRSAIMALHQEERTERYIASKLKVSKTAVHNTIVRKRETGSLADRVRSGRPKATTSAEDRRIITMSKRNRRMTASEICAKINESRENRVCVTTVKNRLLEHGLRGCVAVRKPLLRKVNKVKRLELAKKHRDWAFEDWAKVLWTDESKFEVFGSKRRVFVRRTPKEKMLPDCVVPTVKHGGGSVMVWGSFCAAGVGNIVKIDGIHKKEQYKIILQQHAIPSGERLIGKPFVLQQDNDPKHSSKLCRGYVASKETEGTLKNMVWPPQSPDLNPIELIWDELDRRVGRYCPTSEKSLWEILKREWNAIDSETIKKLIDRMPRLCVKVIEKKGGFFDEKNV</sequence>
<evidence type="ECO:0000313" key="5">
    <source>
        <dbReference type="Proteomes" id="UP001497644"/>
    </source>
</evidence>
<dbReference type="GO" id="GO:0003677">
    <property type="term" value="F:DNA binding"/>
    <property type="evidence" value="ECO:0007669"/>
    <property type="project" value="InterPro"/>
</dbReference>
<dbReference type="EMBL" id="OZ034835">
    <property type="protein sequence ID" value="CAL1676598.1"/>
    <property type="molecule type" value="Genomic_DNA"/>
</dbReference>
<dbReference type="PANTHER" id="PTHR23022">
    <property type="entry name" value="TRANSPOSABLE ELEMENT-RELATED"/>
    <property type="match status" value="1"/>
</dbReference>
<comment type="subcellular location">
    <subcellularLocation>
        <location evidence="1">Nucleus</location>
    </subcellularLocation>
</comment>
<dbReference type="Pfam" id="PF01498">
    <property type="entry name" value="HTH_Tnp_Tc3_2"/>
    <property type="match status" value="1"/>
</dbReference>
<proteinExistence type="predicted"/>
<accession>A0AAV2N9R0</accession>
<dbReference type="Gene3D" id="3.30.420.10">
    <property type="entry name" value="Ribonuclease H-like superfamily/Ribonuclease H"/>
    <property type="match status" value="1"/>
</dbReference>
<dbReference type="PANTHER" id="PTHR23022:SF135">
    <property type="entry name" value="SI:DKEY-77F5.3"/>
    <property type="match status" value="1"/>
</dbReference>
<keyword evidence="5" id="KW-1185">Reference proteome</keyword>
<feature type="domain" description="Transposase Tc1-like" evidence="2">
    <location>
        <begin position="69"/>
        <end position="141"/>
    </location>
</feature>
<protein>
    <recommendedName>
        <fullName evidence="6">Transposase</fullName>
    </recommendedName>
</protein>
<evidence type="ECO:0000259" key="3">
    <source>
        <dbReference type="Pfam" id="PF13358"/>
    </source>
</evidence>
<dbReference type="GO" id="GO:0006313">
    <property type="term" value="P:DNA transposition"/>
    <property type="evidence" value="ECO:0007669"/>
    <property type="project" value="InterPro"/>
</dbReference>
<dbReference type="InterPro" id="IPR052338">
    <property type="entry name" value="Transposase_5"/>
</dbReference>
<evidence type="ECO:0000256" key="1">
    <source>
        <dbReference type="ARBA" id="ARBA00004123"/>
    </source>
</evidence>
<reference evidence="4" key="1">
    <citation type="submission" date="2024-04" db="EMBL/GenBank/DDBJ databases">
        <authorList>
            <consortium name="Molecular Ecology Group"/>
        </authorList>
    </citation>
    <scope>NUCLEOTIDE SEQUENCE</scope>
</reference>
<evidence type="ECO:0000259" key="2">
    <source>
        <dbReference type="Pfam" id="PF01498"/>
    </source>
</evidence>
<dbReference type="InterPro" id="IPR036388">
    <property type="entry name" value="WH-like_DNA-bd_sf"/>
</dbReference>
<dbReference type="GO" id="GO:0005634">
    <property type="term" value="C:nucleus"/>
    <property type="evidence" value="ECO:0007669"/>
    <property type="project" value="UniProtKB-SubCell"/>
</dbReference>
<dbReference type="InterPro" id="IPR047655">
    <property type="entry name" value="Transpos_IS630-like"/>
</dbReference>
<evidence type="ECO:0000313" key="4">
    <source>
        <dbReference type="EMBL" id="CAL1676598.1"/>
    </source>
</evidence>
<dbReference type="InterPro" id="IPR009057">
    <property type="entry name" value="Homeodomain-like_sf"/>
</dbReference>
<dbReference type="GO" id="GO:0015074">
    <property type="term" value="P:DNA integration"/>
    <property type="evidence" value="ECO:0007669"/>
    <property type="project" value="InterPro"/>
</dbReference>
<feature type="domain" description="Tc1-like transposase DDE" evidence="3">
    <location>
        <begin position="150"/>
        <end position="294"/>
    </location>
</feature>
<dbReference type="Pfam" id="PF13358">
    <property type="entry name" value="DDE_3"/>
    <property type="match status" value="1"/>
</dbReference>
<gene>
    <name evidence="4" type="ORF">LPLAT_LOCUS2755</name>
</gene>
<name>A0AAV2N9R0_9HYME</name>
<dbReference type="AlphaFoldDB" id="A0AAV2N9R0"/>
<dbReference type="Proteomes" id="UP001497644">
    <property type="component" value="Chromosome 12"/>
</dbReference>
<organism evidence="4 5">
    <name type="scientific">Lasius platythorax</name>
    <dbReference type="NCBI Taxonomy" id="488582"/>
    <lineage>
        <taxon>Eukaryota</taxon>
        <taxon>Metazoa</taxon>
        <taxon>Ecdysozoa</taxon>
        <taxon>Arthropoda</taxon>
        <taxon>Hexapoda</taxon>
        <taxon>Insecta</taxon>
        <taxon>Pterygota</taxon>
        <taxon>Neoptera</taxon>
        <taxon>Endopterygota</taxon>
        <taxon>Hymenoptera</taxon>
        <taxon>Apocrita</taxon>
        <taxon>Aculeata</taxon>
        <taxon>Formicoidea</taxon>
        <taxon>Formicidae</taxon>
        <taxon>Formicinae</taxon>
        <taxon>Lasius</taxon>
        <taxon>Lasius</taxon>
    </lineage>
</organism>
<dbReference type="InterPro" id="IPR036397">
    <property type="entry name" value="RNaseH_sf"/>
</dbReference>
<dbReference type="InterPro" id="IPR002492">
    <property type="entry name" value="Transposase_Tc1-like"/>
</dbReference>
<dbReference type="InterPro" id="IPR038717">
    <property type="entry name" value="Tc1-like_DDE_dom"/>
</dbReference>
<dbReference type="SUPFAM" id="SSF46689">
    <property type="entry name" value="Homeodomain-like"/>
    <property type="match status" value="1"/>
</dbReference>